<dbReference type="Proteomes" id="UP000694554">
    <property type="component" value="Chromosome 20"/>
</dbReference>
<dbReference type="AlphaFoldDB" id="A0A8C9BU45"/>
<keyword evidence="2" id="KW-1185">Reference proteome</keyword>
<reference evidence="1" key="3">
    <citation type="submission" date="2025-09" db="UniProtKB">
        <authorList>
            <consortium name="Ensembl"/>
        </authorList>
    </citation>
    <scope>IDENTIFICATION</scope>
</reference>
<evidence type="ECO:0000313" key="1">
    <source>
        <dbReference type="Ensembl" id="ENSPSNP00000015195.1"/>
    </source>
</evidence>
<accession>A0A8C9BU45</accession>
<reference evidence="1" key="1">
    <citation type="submission" date="2019-08" db="EMBL/GenBank/DDBJ databases">
        <title>Phocoena sinus (Vaquita) genome, mPhoSin1, primary haplotype.</title>
        <authorList>
            <person name="Morin P."/>
            <person name="Mountcastle J."/>
            <person name="Fungtammasan C."/>
            <person name="Rhie A."/>
            <person name="Rojas-Bracho L."/>
            <person name="Smith C.R."/>
            <person name="Taylor B.L."/>
            <person name="Gulland F.M.D."/>
            <person name="Musser W."/>
            <person name="Houck M."/>
            <person name="Haase B."/>
            <person name="Paez S."/>
            <person name="Howe K."/>
            <person name="Torrance J."/>
            <person name="Formenti G."/>
            <person name="Phillippy A."/>
            <person name="Ryder O."/>
            <person name="Jarvis E.D."/>
            <person name="Fedrigo O."/>
        </authorList>
    </citation>
    <scope>NUCLEOTIDE SEQUENCE [LARGE SCALE GENOMIC DNA]</scope>
</reference>
<reference evidence="1" key="2">
    <citation type="submission" date="2025-08" db="UniProtKB">
        <authorList>
            <consortium name="Ensembl"/>
        </authorList>
    </citation>
    <scope>IDENTIFICATION</scope>
</reference>
<organism evidence="1 2">
    <name type="scientific">Phocoena sinus</name>
    <name type="common">Vaquita</name>
    <dbReference type="NCBI Taxonomy" id="42100"/>
    <lineage>
        <taxon>Eukaryota</taxon>
        <taxon>Metazoa</taxon>
        <taxon>Chordata</taxon>
        <taxon>Craniata</taxon>
        <taxon>Vertebrata</taxon>
        <taxon>Euteleostomi</taxon>
        <taxon>Mammalia</taxon>
        <taxon>Eutheria</taxon>
        <taxon>Laurasiatheria</taxon>
        <taxon>Artiodactyla</taxon>
        <taxon>Whippomorpha</taxon>
        <taxon>Cetacea</taxon>
        <taxon>Odontoceti</taxon>
        <taxon>Phocoenidae</taxon>
        <taxon>Phocoena</taxon>
    </lineage>
</organism>
<sequence length="56" mass="6142">MGYRTQAEGLTLARSMGNSFLVIGDSGSSAGRLVFVFFFLNKVSSHSVRSWSNLVR</sequence>
<evidence type="ECO:0000313" key="2">
    <source>
        <dbReference type="Proteomes" id="UP000694554"/>
    </source>
</evidence>
<proteinExistence type="predicted"/>
<dbReference type="Ensembl" id="ENSPSNT00000017153.1">
    <property type="protein sequence ID" value="ENSPSNP00000015195.1"/>
    <property type="gene ID" value="ENSPSNG00000011220.1"/>
</dbReference>
<name>A0A8C9BU45_PHOSS</name>
<protein>
    <submittedName>
        <fullName evidence="1">Uncharacterized protein</fullName>
    </submittedName>
</protein>